<protein>
    <submittedName>
        <fullName evidence="1">Uncharacterized protein</fullName>
    </submittedName>
</protein>
<gene>
    <name evidence="1" type="ORF">CISIN_1g041701mg</name>
</gene>
<accession>A0A067E2M4</accession>
<evidence type="ECO:0000313" key="1">
    <source>
        <dbReference type="EMBL" id="KDO45116.1"/>
    </source>
</evidence>
<proteinExistence type="predicted"/>
<name>A0A067E2M4_CITSI</name>
<evidence type="ECO:0000313" key="2">
    <source>
        <dbReference type="Proteomes" id="UP000027120"/>
    </source>
</evidence>
<feature type="non-terminal residue" evidence="1">
    <location>
        <position position="83"/>
    </location>
</feature>
<keyword evidence="2" id="KW-1185">Reference proteome</keyword>
<dbReference type="SMR" id="A0A067E2M4"/>
<sequence length="83" mass="9193">MAHQLMTSVPALTRLQEPRSFISSLGSPSISKSNSNGFCASPIQCMSATKVRDKAINDNRRSANYQPSMWSYDYLQSLSNGYV</sequence>
<reference evidence="1 2" key="1">
    <citation type="submission" date="2014-04" db="EMBL/GenBank/DDBJ databases">
        <authorList>
            <consortium name="International Citrus Genome Consortium"/>
            <person name="Gmitter F."/>
            <person name="Chen C."/>
            <person name="Farmerie W."/>
            <person name="Harkins T."/>
            <person name="Desany B."/>
            <person name="Mohiuddin M."/>
            <person name="Kodira C."/>
            <person name="Borodovsky M."/>
            <person name="Lomsadze A."/>
            <person name="Burns P."/>
            <person name="Jenkins J."/>
            <person name="Prochnik S."/>
            <person name="Shu S."/>
            <person name="Chapman J."/>
            <person name="Pitluck S."/>
            <person name="Schmutz J."/>
            <person name="Rokhsar D."/>
        </authorList>
    </citation>
    <scope>NUCLEOTIDE SEQUENCE</scope>
</reference>
<dbReference type="AlphaFoldDB" id="A0A067E2M4"/>
<dbReference type="Proteomes" id="UP000027120">
    <property type="component" value="Unassembled WGS sequence"/>
</dbReference>
<organism evidence="1 2">
    <name type="scientific">Citrus sinensis</name>
    <name type="common">Sweet orange</name>
    <name type="synonym">Citrus aurantium var. sinensis</name>
    <dbReference type="NCBI Taxonomy" id="2711"/>
    <lineage>
        <taxon>Eukaryota</taxon>
        <taxon>Viridiplantae</taxon>
        <taxon>Streptophyta</taxon>
        <taxon>Embryophyta</taxon>
        <taxon>Tracheophyta</taxon>
        <taxon>Spermatophyta</taxon>
        <taxon>Magnoliopsida</taxon>
        <taxon>eudicotyledons</taxon>
        <taxon>Gunneridae</taxon>
        <taxon>Pentapetalae</taxon>
        <taxon>rosids</taxon>
        <taxon>malvids</taxon>
        <taxon>Sapindales</taxon>
        <taxon>Rutaceae</taxon>
        <taxon>Aurantioideae</taxon>
        <taxon>Citrus</taxon>
    </lineage>
</organism>
<dbReference type="EMBL" id="KK785274">
    <property type="protein sequence ID" value="KDO45116.1"/>
    <property type="molecule type" value="Genomic_DNA"/>
</dbReference>